<dbReference type="OrthoDB" id="367221at2759"/>
<feature type="domain" description="THUMP" evidence="2">
    <location>
        <begin position="270"/>
        <end position="322"/>
    </location>
</feature>
<feature type="compositionally biased region" description="Polar residues" evidence="1">
    <location>
        <begin position="35"/>
        <end position="45"/>
    </location>
</feature>
<gene>
    <name evidence="3" type="ORF">MMYC01_204962</name>
</gene>
<name>A0A175W4S6_9PEZI</name>
<comment type="caution">
    <text evidence="3">The sequence shown here is derived from an EMBL/GenBank/DDBJ whole genome shotgun (WGS) entry which is preliminary data.</text>
</comment>
<feature type="region of interest" description="Disordered" evidence="1">
    <location>
        <begin position="246"/>
        <end position="266"/>
    </location>
</feature>
<dbReference type="Gene3D" id="3.30.2300.10">
    <property type="entry name" value="THUMP superfamily"/>
    <property type="match status" value="1"/>
</dbReference>
<sequence length="374" mass="40184">MTEKAKRKAAPTGAAAHQQSKKKKARLGRIYFRGSSEQQTGNSGKWKTPHHQAKAALQQEAGVQPGEAGIWITCARHQESKAAREIGVLFAEYAEKMYGIKEVHDAADEGDGEDDIEAAIRKEVAALNNSKQTGTGTDGAGGHNLTPVKMNVDCLLFVKTKPPIDPVAFVRRICEDARTCADPSQMRCRYVNRLTPVAATGKATEQGLLEVAKAVLGPFFDLSGKRSGAVASEGIAGAVASGQDTANSAADSKAQEAGGDERPASAAEGKAFTFAIRPTIRNHSNLKRDVVINSIAALINDDRHRVNLTSPDKVILVDIYQVVAGTRTPTEYPQLLTLLQAVCGISVVDGDWESLKRFNLTELYSQAKAIRNHE</sequence>
<protein>
    <submittedName>
        <fullName evidence="3">tRNA acetyltransferase TAN1</fullName>
    </submittedName>
</protein>
<reference evidence="3 4" key="1">
    <citation type="journal article" date="2016" name="Genome Announc.">
        <title>Genome Sequence of Madurella mycetomatis mm55, Isolated from a Human Mycetoma Case in Sudan.</title>
        <authorList>
            <person name="Smit S."/>
            <person name="Derks M.F."/>
            <person name="Bervoets S."/>
            <person name="Fahal A."/>
            <person name="van Leeuwen W."/>
            <person name="van Belkum A."/>
            <person name="van de Sande W.W."/>
        </authorList>
    </citation>
    <scope>NUCLEOTIDE SEQUENCE [LARGE SCALE GENOMIC DNA]</scope>
    <source>
        <strain evidence="4">mm55</strain>
    </source>
</reference>
<evidence type="ECO:0000313" key="4">
    <source>
        <dbReference type="Proteomes" id="UP000078237"/>
    </source>
</evidence>
<proteinExistence type="predicted"/>
<dbReference type="VEuPathDB" id="FungiDB:MMYC01_204962"/>
<dbReference type="GO" id="GO:0006400">
    <property type="term" value="P:tRNA modification"/>
    <property type="evidence" value="ECO:0007669"/>
    <property type="project" value="InterPro"/>
</dbReference>
<dbReference type="PANTHER" id="PTHR13452:SF10">
    <property type="entry name" value="THUMP DOMAIN-CONTAINING PROTEIN 1"/>
    <property type="match status" value="1"/>
</dbReference>
<evidence type="ECO:0000259" key="2">
    <source>
        <dbReference type="Pfam" id="PF02926"/>
    </source>
</evidence>
<evidence type="ECO:0000313" key="3">
    <source>
        <dbReference type="EMBL" id="KXX78542.1"/>
    </source>
</evidence>
<accession>A0A175W4S6</accession>
<dbReference type="CDD" id="cd11717">
    <property type="entry name" value="THUMP_THUMPD1_like"/>
    <property type="match status" value="1"/>
</dbReference>
<dbReference type="InterPro" id="IPR040183">
    <property type="entry name" value="THUMPD1-like"/>
</dbReference>
<feature type="region of interest" description="Disordered" evidence="1">
    <location>
        <begin position="1"/>
        <end position="54"/>
    </location>
</feature>
<dbReference type="SUPFAM" id="SSF143437">
    <property type="entry name" value="THUMP domain-like"/>
    <property type="match status" value="1"/>
</dbReference>
<dbReference type="EMBL" id="LCTW02000116">
    <property type="protein sequence ID" value="KXX78542.1"/>
    <property type="molecule type" value="Genomic_DNA"/>
</dbReference>
<dbReference type="GO" id="GO:0003723">
    <property type="term" value="F:RNA binding"/>
    <property type="evidence" value="ECO:0007669"/>
    <property type="project" value="InterPro"/>
</dbReference>
<dbReference type="Proteomes" id="UP000078237">
    <property type="component" value="Unassembled WGS sequence"/>
</dbReference>
<dbReference type="Pfam" id="PF02926">
    <property type="entry name" value="THUMP"/>
    <property type="match status" value="1"/>
</dbReference>
<organism evidence="3 4">
    <name type="scientific">Madurella mycetomatis</name>
    <dbReference type="NCBI Taxonomy" id="100816"/>
    <lineage>
        <taxon>Eukaryota</taxon>
        <taxon>Fungi</taxon>
        <taxon>Dikarya</taxon>
        <taxon>Ascomycota</taxon>
        <taxon>Pezizomycotina</taxon>
        <taxon>Sordariomycetes</taxon>
        <taxon>Sordariomycetidae</taxon>
        <taxon>Sordariales</taxon>
        <taxon>Sordariales incertae sedis</taxon>
        <taxon>Madurella</taxon>
    </lineage>
</organism>
<dbReference type="STRING" id="100816.A0A175W4S6"/>
<keyword evidence="4" id="KW-1185">Reference proteome</keyword>
<dbReference type="GO" id="GO:0016740">
    <property type="term" value="F:transferase activity"/>
    <property type="evidence" value="ECO:0007669"/>
    <property type="project" value="UniProtKB-KW"/>
</dbReference>
<dbReference type="AlphaFoldDB" id="A0A175W4S6"/>
<dbReference type="InterPro" id="IPR004114">
    <property type="entry name" value="THUMP_dom"/>
</dbReference>
<evidence type="ECO:0000256" key="1">
    <source>
        <dbReference type="SAM" id="MobiDB-lite"/>
    </source>
</evidence>
<dbReference type="PANTHER" id="PTHR13452">
    <property type="entry name" value="THUMP DOMAIN CONTAINING PROTEIN 1-RELATED"/>
    <property type="match status" value="1"/>
</dbReference>